<organism evidence="3 4">
    <name type="scientific">Heyndrickxia acidicola</name>
    <dbReference type="NCBI Taxonomy" id="209389"/>
    <lineage>
        <taxon>Bacteria</taxon>
        <taxon>Bacillati</taxon>
        <taxon>Bacillota</taxon>
        <taxon>Bacilli</taxon>
        <taxon>Bacillales</taxon>
        <taxon>Bacillaceae</taxon>
        <taxon>Heyndrickxia</taxon>
    </lineage>
</organism>
<proteinExistence type="predicted"/>
<dbReference type="Pfam" id="PF02517">
    <property type="entry name" value="Rce1-like"/>
    <property type="match status" value="1"/>
</dbReference>
<name>A0ABU6MJI7_9BACI</name>
<feature type="transmembrane region" description="Helical" evidence="1">
    <location>
        <begin position="144"/>
        <end position="164"/>
    </location>
</feature>
<keyword evidence="1" id="KW-1133">Transmembrane helix</keyword>
<feature type="domain" description="CAAX prenyl protease 2/Lysostaphin resistance protein A-like" evidence="2">
    <location>
        <begin position="117"/>
        <end position="199"/>
    </location>
</feature>
<comment type="caution">
    <text evidence="3">The sequence shown here is derived from an EMBL/GenBank/DDBJ whole genome shotgun (WGS) entry which is preliminary data.</text>
</comment>
<keyword evidence="3" id="KW-0378">Hydrolase</keyword>
<dbReference type="InterPro" id="IPR003675">
    <property type="entry name" value="Rce1/LyrA-like_dom"/>
</dbReference>
<feature type="transmembrane region" description="Helical" evidence="1">
    <location>
        <begin position="82"/>
        <end position="102"/>
    </location>
</feature>
<sequence>MKTANAFTPFFRFSPQARKKLNLARLSLDITGLAAIYTFGSLVTAKDQWILSIYSVCAWITILTINPSHLPEASATRKMQKAAWIYFLKLSPLFAASFVLTVLCKKVNPLMHPVSIGMIAGTLINAVLYEVYFRNILQVFFRKWGWPVFFAIPGQSLLFALGFFVKSHSLPVMLCAFVIGLLTGFISRKTRSSQANIAVMAVMFWILTS</sequence>
<keyword evidence="3" id="KW-0645">Protease</keyword>
<feature type="transmembrane region" description="Helical" evidence="1">
    <location>
        <begin position="170"/>
        <end position="187"/>
    </location>
</feature>
<evidence type="ECO:0000313" key="3">
    <source>
        <dbReference type="EMBL" id="MED1204624.1"/>
    </source>
</evidence>
<evidence type="ECO:0000313" key="4">
    <source>
        <dbReference type="Proteomes" id="UP001341444"/>
    </source>
</evidence>
<dbReference type="GO" id="GO:0008237">
    <property type="term" value="F:metallopeptidase activity"/>
    <property type="evidence" value="ECO:0007669"/>
    <property type="project" value="UniProtKB-KW"/>
</dbReference>
<dbReference type="EMBL" id="JARMAB010000025">
    <property type="protein sequence ID" value="MED1204624.1"/>
    <property type="molecule type" value="Genomic_DNA"/>
</dbReference>
<keyword evidence="1" id="KW-0812">Transmembrane</keyword>
<evidence type="ECO:0000256" key="1">
    <source>
        <dbReference type="SAM" id="Phobius"/>
    </source>
</evidence>
<protein>
    <submittedName>
        <fullName evidence="3">CPBP family intramembrane metalloprotease</fullName>
    </submittedName>
</protein>
<gene>
    <name evidence="3" type="ORF">P4T90_16380</name>
</gene>
<evidence type="ECO:0000259" key="2">
    <source>
        <dbReference type="Pfam" id="PF02517"/>
    </source>
</evidence>
<feature type="transmembrane region" description="Helical" evidence="1">
    <location>
        <begin position="21"/>
        <end position="43"/>
    </location>
</feature>
<dbReference type="Proteomes" id="UP001341444">
    <property type="component" value="Unassembled WGS sequence"/>
</dbReference>
<keyword evidence="4" id="KW-1185">Reference proteome</keyword>
<feature type="transmembrane region" description="Helical" evidence="1">
    <location>
        <begin position="114"/>
        <end position="132"/>
    </location>
</feature>
<reference evidence="3 4" key="1">
    <citation type="submission" date="2023-03" db="EMBL/GenBank/DDBJ databases">
        <title>Bacillus Genome Sequencing.</title>
        <authorList>
            <person name="Dunlap C."/>
        </authorList>
    </citation>
    <scope>NUCLEOTIDE SEQUENCE [LARGE SCALE GENOMIC DNA]</scope>
    <source>
        <strain evidence="3 4">B-23453</strain>
    </source>
</reference>
<keyword evidence="1" id="KW-0472">Membrane</keyword>
<keyword evidence="3" id="KW-0482">Metalloprotease</keyword>
<feature type="transmembrane region" description="Helical" evidence="1">
    <location>
        <begin position="49"/>
        <end position="70"/>
    </location>
</feature>
<dbReference type="RefSeq" id="WP_066268205.1">
    <property type="nucleotide sequence ID" value="NZ_JARMAB010000025.1"/>
</dbReference>
<accession>A0ABU6MJI7</accession>